<proteinExistence type="predicted"/>
<protein>
    <submittedName>
        <fullName evidence="3">Uncharacterized protein</fullName>
    </submittedName>
</protein>
<dbReference type="RefSeq" id="WP_213171261.1">
    <property type="nucleotide sequence ID" value="NZ_CP070496.1"/>
</dbReference>
<feature type="region of interest" description="Disordered" evidence="1">
    <location>
        <begin position="1"/>
        <end position="23"/>
    </location>
</feature>
<keyword evidence="2" id="KW-0472">Membrane</keyword>
<evidence type="ECO:0000256" key="2">
    <source>
        <dbReference type="SAM" id="Phobius"/>
    </source>
</evidence>
<evidence type="ECO:0000313" key="3">
    <source>
        <dbReference type="EMBL" id="QSB05257.1"/>
    </source>
</evidence>
<accession>A0A895XJS0</accession>
<gene>
    <name evidence="3" type="ORF">JQS30_16125</name>
</gene>
<dbReference type="EMBL" id="CP070496">
    <property type="protein sequence ID" value="QSB05257.1"/>
    <property type="molecule type" value="Genomic_DNA"/>
</dbReference>
<evidence type="ECO:0000313" key="4">
    <source>
        <dbReference type="Proteomes" id="UP000662939"/>
    </source>
</evidence>
<sequence>MANSFDNSQPKHSFPPPVKPEEKVEEKSIFDSFKSKGRAAKLGLVLALLIPLLVAGTPLALGYYNKREPVRAMQDFLEASRTGDISTAMEYVAFPPRGQSAKLLHPDAVSTMWEVDDVSLLWFSDRSEFTDETASARVEVTIIGPQETEVTSKFMMGQRRGERWYIHHALSSVETNLQTLPYVEANGHRAEIGRSRGDSDNFYVLPGVYEFYSQEMEVFESGIDTKVVLGSRVFSVGEEQIELFNRDRRQTVSLNDDLQLKSTVDEVANARLRSHLTLCVDTTDGPRQEGCPFGTTPDNLRAALNNFSYQDFSDFRWSVLEEPSVEVSMGRSNQPRGDLAIEYDHGLAELIVNADGVDLRFTCQMHLDYLYFHVNENADMAIGSLDDFEEMSADRFPDWDNCVFG</sequence>
<keyword evidence="2" id="KW-1133">Transmembrane helix</keyword>
<evidence type="ECO:0000256" key="1">
    <source>
        <dbReference type="SAM" id="MobiDB-lite"/>
    </source>
</evidence>
<dbReference type="KEGG" id="nav:JQS30_16125"/>
<dbReference type="Proteomes" id="UP000662939">
    <property type="component" value="Chromosome"/>
</dbReference>
<keyword evidence="2" id="KW-0812">Transmembrane</keyword>
<keyword evidence="4" id="KW-1185">Reference proteome</keyword>
<organism evidence="3 4">
    <name type="scientific">Natronoglycomyces albus</name>
    <dbReference type="NCBI Taxonomy" id="2811108"/>
    <lineage>
        <taxon>Bacteria</taxon>
        <taxon>Bacillati</taxon>
        <taxon>Actinomycetota</taxon>
        <taxon>Actinomycetes</taxon>
        <taxon>Glycomycetales</taxon>
        <taxon>Glycomycetaceae</taxon>
        <taxon>Natronoglycomyces</taxon>
    </lineage>
</organism>
<feature type="compositionally biased region" description="Polar residues" evidence="1">
    <location>
        <begin position="1"/>
        <end position="11"/>
    </location>
</feature>
<name>A0A895XJS0_9ACTN</name>
<feature type="transmembrane region" description="Helical" evidence="2">
    <location>
        <begin position="42"/>
        <end position="64"/>
    </location>
</feature>
<reference evidence="3" key="1">
    <citation type="submission" date="2021-02" db="EMBL/GenBank/DDBJ databases">
        <title>Natronoglycomyces albus gen. nov., sp. nov, a haloalkaliphilic actinobacterium from a soda solonchak soil.</title>
        <authorList>
            <person name="Sorokin D.Y."/>
            <person name="Khijniak T.V."/>
            <person name="Zakharycheva A.P."/>
            <person name="Boueva O.V."/>
            <person name="Ariskina E.V."/>
            <person name="Hahnke R.L."/>
            <person name="Bunk B."/>
            <person name="Sproer C."/>
            <person name="Schumann P."/>
            <person name="Evtushenko L.I."/>
            <person name="Kublanov I.V."/>
        </authorList>
    </citation>
    <scope>NUCLEOTIDE SEQUENCE</scope>
    <source>
        <strain evidence="3">DSM 106290</strain>
    </source>
</reference>
<dbReference type="AlphaFoldDB" id="A0A895XJS0"/>